<dbReference type="InterPro" id="IPR024655">
    <property type="entry name" value="Asl1_glyco_hydro_catalytic"/>
</dbReference>
<name>A0A0K1QAB8_9BACT</name>
<evidence type="ECO:0000259" key="3">
    <source>
        <dbReference type="Pfam" id="PF11790"/>
    </source>
</evidence>
<evidence type="ECO:0000256" key="2">
    <source>
        <dbReference type="SAM" id="SignalP"/>
    </source>
</evidence>
<reference evidence="4 5" key="1">
    <citation type="submission" date="2015-08" db="EMBL/GenBank/DDBJ databases">
        <authorList>
            <person name="Babu N.S."/>
            <person name="Beckwith C.J."/>
            <person name="Beseler K.G."/>
            <person name="Brison A."/>
            <person name="Carone J.V."/>
            <person name="Caskin T.P."/>
            <person name="Diamond M."/>
            <person name="Durham M.E."/>
            <person name="Foxe J.M."/>
            <person name="Go M."/>
            <person name="Henderson B.A."/>
            <person name="Jones I.B."/>
            <person name="McGettigan J.A."/>
            <person name="Micheletti S.J."/>
            <person name="Nasrallah M.E."/>
            <person name="Ortiz D."/>
            <person name="Piller C.R."/>
            <person name="Privatt S.R."/>
            <person name="Schneider S.L."/>
            <person name="Sharp S."/>
            <person name="Smith T.C."/>
            <person name="Stanton J.D."/>
            <person name="Ullery H.E."/>
            <person name="Wilson R.J."/>
            <person name="Serrano M.G."/>
            <person name="Buck G."/>
            <person name="Lee V."/>
            <person name="Wang Y."/>
            <person name="Carvalho R."/>
            <person name="Voegtly L."/>
            <person name="Shi R."/>
            <person name="Duckworth R."/>
            <person name="Johnson A."/>
            <person name="Loviza R."/>
            <person name="Walstead R."/>
            <person name="Shah Z."/>
            <person name="Kiflezghi M."/>
            <person name="Wade K."/>
            <person name="Ball S.L."/>
            <person name="Bradley K.W."/>
            <person name="Asai D.J."/>
            <person name="Bowman C.A."/>
            <person name="Russell D.A."/>
            <person name="Pope W.H."/>
            <person name="Jacobs-Sera D."/>
            <person name="Hendrix R.W."/>
            <person name="Hatfull G.F."/>
        </authorList>
    </citation>
    <scope>NUCLEOTIDE SEQUENCE [LARGE SCALE GENOMIC DNA]</scope>
    <source>
        <strain evidence="4 5">DSM 27648</strain>
    </source>
</reference>
<evidence type="ECO:0000256" key="1">
    <source>
        <dbReference type="SAM" id="MobiDB-lite"/>
    </source>
</evidence>
<dbReference type="KEGG" id="llu:AKJ09_09285"/>
<dbReference type="Proteomes" id="UP000064967">
    <property type="component" value="Chromosome"/>
</dbReference>
<sequence>MKAILSLGLAGLLAACSSSSSSDTSNDGTTNDPPAQGGNGGASNGGSGSGGAGGGGNDGGGSTKTPEEQTASGCKRGVAYGYHSKADMQALSKGVSWWYNWAFEPDEGVKNDYKSIGVEYVPMVWGAKVDTAQVQAKAPQGVSALLGFNEPNFNAQANLSAKDAAALWPNVQAVADARKLTLVSPAVNFCGGGCQDTDPFKYLGDFFASCSGCRVDAIAVHIYVGCKGENGNHAQWLINHIKNYESKFTQPIWLTEFACDDAKNAQEQQDFLVDAVKYLESDPRVARYAWFAGRADNVPFVDLLGSDGQLTPLGQAYVNAPHDPACTR</sequence>
<dbReference type="SUPFAM" id="SSF51445">
    <property type="entry name" value="(Trans)glycosidases"/>
    <property type="match status" value="1"/>
</dbReference>
<dbReference type="OrthoDB" id="9809583at2"/>
<dbReference type="PROSITE" id="PS51257">
    <property type="entry name" value="PROKAR_LIPOPROTEIN"/>
    <property type="match status" value="1"/>
</dbReference>
<dbReference type="STRING" id="1391654.AKJ09_09285"/>
<dbReference type="Pfam" id="PF11790">
    <property type="entry name" value="Glyco_hydro_cc"/>
    <property type="match status" value="1"/>
</dbReference>
<feature type="chain" id="PRO_5005467129" description="Asl1-like glycosyl hydrolase catalytic domain-containing protein" evidence="2">
    <location>
        <begin position="23"/>
        <end position="328"/>
    </location>
</feature>
<dbReference type="PANTHER" id="PTHR34154">
    <property type="entry name" value="ALKALI-SENSITIVE LINKAGE PROTEIN 1"/>
    <property type="match status" value="1"/>
</dbReference>
<keyword evidence="5" id="KW-1185">Reference proteome</keyword>
<feature type="signal peptide" evidence="2">
    <location>
        <begin position="1"/>
        <end position="22"/>
    </location>
</feature>
<dbReference type="GO" id="GO:0071966">
    <property type="term" value="P:fungal-type cell wall polysaccharide metabolic process"/>
    <property type="evidence" value="ECO:0007669"/>
    <property type="project" value="TreeGrafter"/>
</dbReference>
<dbReference type="InterPro" id="IPR053183">
    <property type="entry name" value="ASL1"/>
</dbReference>
<evidence type="ECO:0000313" key="5">
    <source>
        <dbReference type="Proteomes" id="UP000064967"/>
    </source>
</evidence>
<feature type="domain" description="Asl1-like glycosyl hydrolase catalytic" evidence="3">
    <location>
        <begin position="77"/>
        <end position="317"/>
    </location>
</feature>
<accession>A0A0K1QAB8</accession>
<feature type="region of interest" description="Disordered" evidence="1">
    <location>
        <begin position="17"/>
        <end position="72"/>
    </location>
</feature>
<dbReference type="InterPro" id="IPR017853">
    <property type="entry name" value="GH"/>
</dbReference>
<dbReference type="AlphaFoldDB" id="A0A0K1QAB8"/>
<organism evidence="4 5">
    <name type="scientific">Labilithrix luteola</name>
    <dbReference type="NCBI Taxonomy" id="1391654"/>
    <lineage>
        <taxon>Bacteria</taxon>
        <taxon>Pseudomonadati</taxon>
        <taxon>Myxococcota</taxon>
        <taxon>Polyangia</taxon>
        <taxon>Polyangiales</taxon>
        <taxon>Labilitrichaceae</taxon>
        <taxon>Labilithrix</taxon>
    </lineage>
</organism>
<feature type="compositionally biased region" description="Gly residues" evidence="1">
    <location>
        <begin position="37"/>
        <end position="62"/>
    </location>
</feature>
<keyword evidence="2" id="KW-0732">Signal</keyword>
<dbReference type="PANTHER" id="PTHR34154:SF3">
    <property type="entry name" value="ALKALI-SENSITIVE LINKAGE PROTEIN 1"/>
    <property type="match status" value="1"/>
</dbReference>
<dbReference type="RefSeq" id="WP_146653515.1">
    <property type="nucleotide sequence ID" value="NZ_CP012333.1"/>
</dbReference>
<evidence type="ECO:0000313" key="4">
    <source>
        <dbReference type="EMBL" id="AKV02622.1"/>
    </source>
</evidence>
<dbReference type="EMBL" id="CP012333">
    <property type="protein sequence ID" value="AKV02622.1"/>
    <property type="molecule type" value="Genomic_DNA"/>
</dbReference>
<dbReference type="Gene3D" id="3.20.20.80">
    <property type="entry name" value="Glycosidases"/>
    <property type="match status" value="1"/>
</dbReference>
<gene>
    <name evidence="4" type="ORF">AKJ09_09285</name>
</gene>
<proteinExistence type="predicted"/>
<feature type="compositionally biased region" description="Low complexity" evidence="1">
    <location>
        <begin position="17"/>
        <end position="32"/>
    </location>
</feature>
<protein>
    <recommendedName>
        <fullName evidence="3">Asl1-like glycosyl hydrolase catalytic domain-containing protein</fullName>
    </recommendedName>
</protein>